<sequence length="319" mass="35581">VAVEEYYLSPDISTIATAPHDPALHLIPSASLIKLRNIGPTRIREMRANGVSTQILSHVPIDVPSKSCQKINDMLASSIVTSPDRFAAIALLPTSDPKEAANELQRCVTKFKFVGGLLGIKRDGHRLDGVEWDVLWAVAERYKVPIALRPLFPSLAQLPDFAGSAPQSVIFPLITAFHAHHTVSPYQFLHLYASKLFDRFPHIRFLISQFGHSVPPLISRIEPIVNSWPESARPKRKFLEVWQQNIYISTADVLDLASMRALTEQIPVDRILYASNYPFEENSKVLMGELKESGIVGKEEWEGIAWKNAEKLFGLKGAG</sequence>
<dbReference type="OrthoDB" id="432010at2759"/>
<dbReference type="GO" id="GO:0005829">
    <property type="term" value="C:cytosol"/>
    <property type="evidence" value="ECO:0007669"/>
    <property type="project" value="TreeGrafter"/>
</dbReference>
<reference evidence="5" key="1">
    <citation type="journal article" date="2020" name="Stud. Mycol.">
        <title>101 Dothideomycetes genomes: a test case for predicting lifestyles and emergence of pathogens.</title>
        <authorList>
            <person name="Haridas S."/>
            <person name="Albert R."/>
            <person name="Binder M."/>
            <person name="Bloem J."/>
            <person name="Labutti K."/>
            <person name="Salamov A."/>
            <person name="Andreopoulos B."/>
            <person name="Baker S."/>
            <person name="Barry K."/>
            <person name="Bills G."/>
            <person name="Bluhm B."/>
            <person name="Cannon C."/>
            <person name="Castanera R."/>
            <person name="Culley D."/>
            <person name="Daum C."/>
            <person name="Ezra D."/>
            <person name="Gonzalez J."/>
            <person name="Henrissat B."/>
            <person name="Kuo A."/>
            <person name="Liang C."/>
            <person name="Lipzen A."/>
            <person name="Lutzoni F."/>
            <person name="Magnuson J."/>
            <person name="Mondo S."/>
            <person name="Nolan M."/>
            <person name="Ohm R."/>
            <person name="Pangilinan J."/>
            <person name="Park H.-J."/>
            <person name="Ramirez L."/>
            <person name="Alfaro M."/>
            <person name="Sun H."/>
            <person name="Tritt A."/>
            <person name="Yoshinaga Y."/>
            <person name="Zwiers L.-H."/>
            <person name="Turgeon B."/>
            <person name="Goodwin S."/>
            <person name="Spatafora J."/>
            <person name="Crous P."/>
            <person name="Grigoriev I."/>
        </authorList>
    </citation>
    <scope>NUCLEOTIDE SEQUENCE</scope>
    <source>
        <strain evidence="5">CBS 627.86</strain>
    </source>
</reference>
<accession>A0A6A5ZRQ9</accession>
<dbReference type="Gene3D" id="3.20.20.140">
    <property type="entry name" value="Metal-dependent hydrolases"/>
    <property type="match status" value="1"/>
</dbReference>
<dbReference type="Proteomes" id="UP000799770">
    <property type="component" value="Unassembled WGS sequence"/>
</dbReference>
<dbReference type="EMBL" id="ML977313">
    <property type="protein sequence ID" value="KAF2120948.1"/>
    <property type="molecule type" value="Genomic_DNA"/>
</dbReference>
<feature type="non-terminal residue" evidence="5">
    <location>
        <position position="319"/>
    </location>
</feature>
<feature type="non-terminal residue" evidence="5">
    <location>
        <position position="1"/>
    </location>
</feature>
<dbReference type="GO" id="GO:0019748">
    <property type="term" value="P:secondary metabolic process"/>
    <property type="evidence" value="ECO:0007669"/>
    <property type="project" value="TreeGrafter"/>
</dbReference>
<feature type="domain" description="Amidohydrolase-related" evidence="4">
    <location>
        <begin position="66"/>
        <end position="315"/>
    </location>
</feature>
<dbReference type="InterPro" id="IPR032466">
    <property type="entry name" value="Metal_Hydrolase"/>
</dbReference>
<organism evidence="5 6">
    <name type="scientific">Lophiotrema nucula</name>
    <dbReference type="NCBI Taxonomy" id="690887"/>
    <lineage>
        <taxon>Eukaryota</taxon>
        <taxon>Fungi</taxon>
        <taxon>Dikarya</taxon>
        <taxon>Ascomycota</taxon>
        <taxon>Pezizomycotina</taxon>
        <taxon>Dothideomycetes</taxon>
        <taxon>Pleosporomycetidae</taxon>
        <taxon>Pleosporales</taxon>
        <taxon>Lophiotremataceae</taxon>
        <taxon>Lophiotrema</taxon>
    </lineage>
</organism>
<protein>
    <recommendedName>
        <fullName evidence="4">Amidohydrolase-related domain-containing protein</fullName>
    </recommendedName>
</protein>
<keyword evidence="6" id="KW-1185">Reference proteome</keyword>
<dbReference type="SUPFAM" id="SSF51556">
    <property type="entry name" value="Metallo-dependent hydrolases"/>
    <property type="match status" value="1"/>
</dbReference>
<evidence type="ECO:0000256" key="2">
    <source>
        <dbReference type="ARBA" id="ARBA00023239"/>
    </source>
</evidence>
<proteinExistence type="inferred from homology"/>
<dbReference type="GO" id="GO:0016831">
    <property type="term" value="F:carboxy-lyase activity"/>
    <property type="evidence" value="ECO:0007669"/>
    <property type="project" value="UniProtKB-KW"/>
</dbReference>
<dbReference type="PANTHER" id="PTHR21240">
    <property type="entry name" value="2-AMINO-3-CARBOXYLMUCONATE-6-SEMIALDEHYDE DECARBOXYLASE"/>
    <property type="match status" value="1"/>
</dbReference>
<name>A0A6A5ZRQ9_9PLEO</name>
<evidence type="ECO:0000313" key="6">
    <source>
        <dbReference type="Proteomes" id="UP000799770"/>
    </source>
</evidence>
<evidence type="ECO:0000256" key="1">
    <source>
        <dbReference type="ARBA" id="ARBA00022793"/>
    </source>
</evidence>
<dbReference type="Pfam" id="PF04909">
    <property type="entry name" value="Amidohydro_2"/>
    <property type="match status" value="1"/>
</dbReference>
<comment type="similarity">
    <text evidence="3">Belongs to the metallo-dependent hydrolases superfamily.</text>
</comment>
<dbReference type="PANTHER" id="PTHR21240:SF30">
    <property type="entry name" value="AMIDOHYDROLASE-RELATED DOMAIN-CONTAINING PROTEIN-RELATED"/>
    <property type="match status" value="1"/>
</dbReference>
<keyword evidence="1 3" id="KW-0210">Decarboxylase</keyword>
<dbReference type="AlphaFoldDB" id="A0A6A5ZRQ9"/>
<dbReference type="InterPro" id="IPR006680">
    <property type="entry name" value="Amidohydro-rel"/>
</dbReference>
<keyword evidence="2 3" id="KW-0456">Lyase</keyword>
<evidence type="ECO:0000256" key="3">
    <source>
        <dbReference type="RuleBase" id="RU366045"/>
    </source>
</evidence>
<evidence type="ECO:0000259" key="4">
    <source>
        <dbReference type="Pfam" id="PF04909"/>
    </source>
</evidence>
<dbReference type="GO" id="GO:0016787">
    <property type="term" value="F:hydrolase activity"/>
    <property type="evidence" value="ECO:0007669"/>
    <property type="project" value="InterPro"/>
</dbReference>
<gene>
    <name evidence="5" type="ORF">BDV96DRAFT_469700</name>
</gene>
<dbReference type="InterPro" id="IPR032465">
    <property type="entry name" value="ACMSD"/>
</dbReference>
<evidence type="ECO:0000313" key="5">
    <source>
        <dbReference type="EMBL" id="KAF2120948.1"/>
    </source>
</evidence>